<dbReference type="Proteomes" id="UP000823790">
    <property type="component" value="Unassembled WGS sequence"/>
</dbReference>
<evidence type="ECO:0000256" key="1">
    <source>
        <dbReference type="SAM" id="MobiDB-lite"/>
    </source>
</evidence>
<sequence>MRSLLPAAIFLATVLAMPAWAQSAGQPLNLKLPPSDLPAPASTAPKPSSAPGVYYGDHSGRTAADEDIATDDCDDATYNQPQIHGSVGMGVVSGSHVGGSYQRGTVNLSKAFGSCDHPTGGVSVSIGAGSGHFHHDGH</sequence>
<proteinExistence type="predicted"/>
<dbReference type="EMBL" id="JAGJRS010000009">
    <property type="protein sequence ID" value="MBP1473507.1"/>
    <property type="molecule type" value="Genomic_DNA"/>
</dbReference>
<name>A0ABS4DKD7_9GAMM</name>
<keyword evidence="4" id="KW-1185">Reference proteome</keyword>
<feature type="region of interest" description="Disordered" evidence="1">
    <location>
        <begin position="31"/>
        <end position="85"/>
    </location>
</feature>
<evidence type="ECO:0000313" key="3">
    <source>
        <dbReference type="EMBL" id="MBP1473507.1"/>
    </source>
</evidence>
<reference evidence="3 4" key="1">
    <citation type="submission" date="2021-04" db="EMBL/GenBank/DDBJ databases">
        <authorList>
            <person name="Huq M.A."/>
        </authorList>
    </citation>
    <scope>NUCLEOTIDE SEQUENCE [LARGE SCALE GENOMIC DNA]</scope>
    <source>
        <strain evidence="3 4">MAH-13</strain>
    </source>
</reference>
<feature type="signal peptide" evidence="2">
    <location>
        <begin position="1"/>
        <end position="21"/>
    </location>
</feature>
<feature type="compositionally biased region" description="Acidic residues" evidence="1">
    <location>
        <begin position="65"/>
        <end position="75"/>
    </location>
</feature>
<feature type="compositionally biased region" description="Low complexity" evidence="1">
    <location>
        <begin position="38"/>
        <end position="51"/>
    </location>
</feature>
<organism evidence="3 4">
    <name type="scientific">Frateuria flava</name>
    <dbReference type="NCBI Taxonomy" id="2821489"/>
    <lineage>
        <taxon>Bacteria</taxon>
        <taxon>Pseudomonadati</taxon>
        <taxon>Pseudomonadota</taxon>
        <taxon>Gammaproteobacteria</taxon>
        <taxon>Lysobacterales</taxon>
        <taxon>Rhodanobacteraceae</taxon>
        <taxon>Frateuria</taxon>
    </lineage>
</organism>
<keyword evidence="2" id="KW-0732">Signal</keyword>
<protein>
    <submittedName>
        <fullName evidence="3">Uncharacterized protein</fullName>
    </submittedName>
</protein>
<evidence type="ECO:0000313" key="4">
    <source>
        <dbReference type="Proteomes" id="UP000823790"/>
    </source>
</evidence>
<comment type="caution">
    <text evidence="3">The sequence shown here is derived from an EMBL/GenBank/DDBJ whole genome shotgun (WGS) entry which is preliminary data.</text>
</comment>
<gene>
    <name evidence="3" type="ORF">J7I44_04300</name>
</gene>
<feature type="chain" id="PRO_5046228498" evidence="2">
    <location>
        <begin position="22"/>
        <end position="138"/>
    </location>
</feature>
<dbReference type="RefSeq" id="WP_209616341.1">
    <property type="nucleotide sequence ID" value="NZ_JAGJRS010000009.1"/>
</dbReference>
<accession>A0ABS4DKD7</accession>
<evidence type="ECO:0000256" key="2">
    <source>
        <dbReference type="SAM" id="SignalP"/>
    </source>
</evidence>